<sequence>MNPFKCFNYFVFLFLFLFVFASRTFSQSPTTFDCTASSFGDLFPGQTQSIKYNDVALTSPRPMVAHIVKVDLDDPNIDLTTTPEIYLGGTTSTFLSQMGASVAINGSGFLITSSDGLNLYDPIGYNAGQGILYSNEAISPIEALISEDNVFTFSWSRPAVLWDALSGMNPLMTNGVFDHRLIPCNTTCSDDCGGGAYCTIDARTSLGYDRDNNDLVIIVVEGDDAQGEGAKLLDLAQMMNRCGADTANNQDGGGSSTLVAATPNSIGRSDINHIASERVVANHLGICIGDCNTPSDLVSNFYIPEGQARPRPNDLIFPFDCNNVAPDEAFDNDNEFHSLRPYQASPCNPNKEDLALFCGNDLFVGDYVTISKDFDAGTMETYIYNGTTIDSNIPFSPLYNPCLFCNENGVCEANRDPNCIPIIEQCSYEGSTDECGTCTGGGATESCSFTINSSERIAIDVSGAEFPIMGYTEPSFDNTDEDDPKVINSINPTEETMDHPTKMNEYVSWYLNGVNGRAEYPYLDPSLECIGASTNRAGQCLSTRTEDDGRLTCLGTWGIPFIDPFRQVTLTADGKSVCVGDGIYCCVNTITSSVGENTPGSGHIVNYSGPVKKLLPFSIQNIVRTQEVSDGYESDENNAQIRHSQIVGCYLNLLAWIPDIFGVDPQLIVGLPVKCYGNDFFGISFLNGFLNELIVDDKRLSDYNGATPPIEDEEEYLGEDFSDWIHDYKEWRGYTCIPFTVYLPVIGHYTFNVCLDNPLEPNILGNLFSYVPLSSTEDRLGDVKIESGFVSTTPYSSLISIISTEVTNVQNADLFFPHMEESNDLSELLQKTFAYDNADLDDTLATGFTPYSPYCDYYETRSNPGDELFAGELSADVEYTAQVLCTFYNWGGTDGAPIANLCENLVGGTCVSEGTYCSGSYYYPNDCGSGYCCTGDTTEPSSPIGTLPCTGGFCVPSNWVNCGPETIGMCPPDFMCVINPDICGPPVSAYPNQSCTNLVMVNLDLETRTPLANKVWTKLVAGSSSIFRRMFPRIGPDSSFEGIYDMPASTDVSYTAEDAIVFAGDPANQSPGSSAQLYFPHIGGIKEYFLTGIQTLLRPKGMGRQPVFCEGEDCLEANDPLIDSLDSSESSSGAGSCGVYAEAEAVPPFPGGGSLATCTGPTVGWCSPATLTSVLSDLGYSFTSEEIREAGIICLRESGGWTNALNDCCVAGISCDFSIGLFQINALPGRCDDELSTPAFTTFVNSCSPWPSPGGWFCGWDPAVSCCTPTSDSAAQECIEYWSDPLTNIEKMARMYTTNHNWCSWRMGDDNLFWCGIDYSMCYY</sequence>
<feature type="domain" description="Phosphodiester glycosidase" evidence="1">
    <location>
        <begin position="99"/>
        <end position="286"/>
    </location>
</feature>
<organism evidence="2 3">
    <name type="scientific">Candidatus Woesebacteria bacterium GW2011_GWC1_38_13</name>
    <dbReference type="NCBI Taxonomy" id="1618583"/>
    <lineage>
        <taxon>Bacteria</taxon>
        <taxon>Candidatus Woeseibacteriota</taxon>
    </lineage>
</organism>
<comment type="caution">
    <text evidence="2">The sequence shown here is derived from an EMBL/GenBank/DDBJ whole genome shotgun (WGS) entry which is preliminary data.</text>
</comment>
<accession>A0A0G0IZU3</accession>
<reference evidence="2 3" key="1">
    <citation type="journal article" date="2015" name="Nature">
        <title>rRNA introns, odd ribosomes, and small enigmatic genomes across a large radiation of phyla.</title>
        <authorList>
            <person name="Brown C.T."/>
            <person name="Hug L.A."/>
            <person name="Thomas B.C."/>
            <person name="Sharon I."/>
            <person name="Castelle C.J."/>
            <person name="Singh A."/>
            <person name="Wilkins M.J."/>
            <person name="Williams K.H."/>
            <person name="Banfield J.F."/>
        </authorList>
    </citation>
    <scope>NUCLEOTIDE SEQUENCE [LARGE SCALE GENOMIC DNA]</scope>
</reference>
<protein>
    <recommendedName>
        <fullName evidence="1">Phosphodiester glycosidase domain-containing protein</fullName>
    </recommendedName>
</protein>
<dbReference type="STRING" id="1618583.US75_C0005G0020"/>
<name>A0A0G0IZU3_9BACT</name>
<evidence type="ECO:0000313" key="2">
    <source>
        <dbReference type="EMBL" id="KKQ56595.1"/>
    </source>
</evidence>
<evidence type="ECO:0000259" key="1">
    <source>
        <dbReference type="Pfam" id="PF09992"/>
    </source>
</evidence>
<gene>
    <name evidence="2" type="ORF">US75_C0005G0020</name>
</gene>
<dbReference type="PANTHER" id="PTHR40446">
    <property type="entry name" value="N-ACETYLGLUCOSAMINE-1-PHOSPHODIESTER ALPHA-N-ACETYLGLUCOSAMINIDASE"/>
    <property type="match status" value="1"/>
</dbReference>
<evidence type="ECO:0000313" key="3">
    <source>
        <dbReference type="Proteomes" id="UP000034096"/>
    </source>
</evidence>
<dbReference type="Proteomes" id="UP000034096">
    <property type="component" value="Unassembled WGS sequence"/>
</dbReference>
<dbReference type="EMBL" id="LBUE01000005">
    <property type="protein sequence ID" value="KKQ56595.1"/>
    <property type="molecule type" value="Genomic_DNA"/>
</dbReference>
<proteinExistence type="predicted"/>
<dbReference type="Pfam" id="PF09992">
    <property type="entry name" value="NAGPA"/>
    <property type="match status" value="1"/>
</dbReference>
<dbReference type="InterPro" id="IPR018711">
    <property type="entry name" value="NAGPA"/>
</dbReference>
<dbReference type="PANTHER" id="PTHR40446:SF2">
    <property type="entry name" value="N-ACETYLGLUCOSAMINE-1-PHOSPHODIESTER ALPHA-N-ACETYLGLUCOSAMINIDASE"/>
    <property type="match status" value="1"/>
</dbReference>